<evidence type="ECO:0000256" key="1">
    <source>
        <dbReference type="SAM" id="SignalP"/>
    </source>
</evidence>
<dbReference type="Proteomes" id="UP001189619">
    <property type="component" value="Chromosome"/>
</dbReference>
<keyword evidence="3" id="KW-1185">Reference proteome</keyword>
<gene>
    <name evidence="2" type="ORF">BSPP4475_07245</name>
</gene>
<evidence type="ECO:0000313" key="3">
    <source>
        <dbReference type="Proteomes" id="UP001189619"/>
    </source>
</evidence>
<accession>A0AA48RGU6</accession>
<organism evidence="2 3">
    <name type="scientific">Brevibacillus aydinogluensis</name>
    <dbReference type="NCBI Taxonomy" id="927786"/>
    <lineage>
        <taxon>Bacteria</taxon>
        <taxon>Bacillati</taxon>
        <taxon>Bacillota</taxon>
        <taxon>Bacilli</taxon>
        <taxon>Bacillales</taxon>
        <taxon>Paenibacillaceae</taxon>
        <taxon>Brevibacillus</taxon>
    </lineage>
</organism>
<keyword evidence="1" id="KW-0732">Signal</keyword>
<dbReference type="EMBL" id="OY569118">
    <property type="protein sequence ID" value="CAJ1002102.1"/>
    <property type="molecule type" value="Genomic_DNA"/>
</dbReference>
<proteinExistence type="predicted"/>
<dbReference type="SUPFAM" id="SSF109998">
    <property type="entry name" value="Triger factor/SurA peptide-binding domain-like"/>
    <property type="match status" value="1"/>
</dbReference>
<sequence>MMKYTRIVVASLTVLVLSAGTLSHTWAKKDPDEFERGQKYAQIYTETVKMDRASLPFNAFLQKNTDMTITQEELNDKIARYTAYSQAFGVTLTPEQAMDKVIEKHLLRKYALEHHLYPSEKEIIQHIEDIKNSYLQDRSPLIEGMMDELGLSVDEFFFDFLRDGYEEELVRLNIINKLKAEHKKWNNESDNDYHNRMIEELQRLIENLKNNSHLLVK</sequence>
<dbReference type="RefSeq" id="WP_230077131.1">
    <property type="nucleotide sequence ID" value="NZ_JAUSVZ010000002.1"/>
</dbReference>
<protein>
    <submittedName>
        <fullName evidence="2">Type I site-specific deoxyribonuclease</fullName>
    </submittedName>
</protein>
<feature type="chain" id="PRO_5041234932" evidence="1">
    <location>
        <begin position="28"/>
        <end position="217"/>
    </location>
</feature>
<reference evidence="2" key="1">
    <citation type="submission" date="2023-07" db="EMBL/GenBank/DDBJ databases">
        <authorList>
            <person name="Ivanov I."/>
            <person name="Teneva D."/>
            <person name="Stoikov I."/>
        </authorList>
    </citation>
    <scope>NUCLEOTIDE SEQUENCE</scope>
    <source>
        <strain evidence="2">4475</strain>
    </source>
</reference>
<dbReference type="AlphaFoldDB" id="A0AA48RGU6"/>
<dbReference type="InterPro" id="IPR027304">
    <property type="entry name" value="Trigger_fact/SurA_dom_sf"/>
</dbReference>
<feature type="signal peptide" evidence="1">
    <location>
        <begin position="1"/>
        <end position="27"/>
    </location>
</feature>
<dbReference type="Gene3D" id="1.10.4030.10">
    <property type="entry name" value="Porin chaperone SurA, peptide-binding domain"/>
    <property type="match status" value="1"/>
</dbReference>
<evidence type="ECO:0000313" key="2">
    <source>
        <dbReference type="EMBL" id="CAJ1002102.1"/>
    </source>
</evidence>
<name>A0AA48RGU6_9BACL</name>
<dbReference type="KEGG" id="bayd:BSPP4475_07245"/>